<feature type="compositionally biased region" description="Basic residues" evidence="8">
    <location>
        <begin position="46"/>
        <end position="55"/>
    </location>
</feature>
<feature type="coiled-coil region" evidence="7">
    <location>
        <begin position="699"/>
        <end position="733"/>
    </location>
</feature>
<feature type="short sequence motif" description="Q motif" evidence="6">
    <location>
        <begin position="184"/>
        <end position="212"/>
    </location>
</feature>
<proteinExistence type="predicted"/>
<evidence type="ECO:0000256" key="3">
    <source>
        <dbReference type="ARBA" id="ARBA00022801"/>
    </source>
</evidence>
<evidence type="ECO:0000256" key="6">
    <source>
        <dbReference type="PROSITE-ProRule" id="PRU00552"/>
    </source>
</evidence>
<dbReference type="SMART" id="SM00490">
    <property type="entry name" value="HELICc"/>
    <property type="match status" value="1"/>
</dbReference>
<reference evidence="12 13" key="1">
    <citation type="submission" date="2023-08" db="EMBL/GenBank/DDBJ databases">
        <title>A Necator americanus chromosomal reference genome.</title>
        <authorList>
            <person name="Ilik V."/>
            <person name="Petrzelkova K.J."/>
            <person name="Pardy F."/>
            <person name="Fuh T."/>
            <person name="Niatou-Singa F.S."/>
            <person name="Gouil Q."/>
            <person name="Baker L."/>
            <person name="Ritchie M.E."/>
            <person name="Jex A.R."/>
            <person name="Gazzola D."/>
            <person name="Li H."/>
            <person name="Toshio Fujiwara R."/>
            <person name="Zhan B."/>
            <person name="Aroian R.V."/>
            <person name="Pafco B."/>
            <person name="Schwarz E.M."/>
        </authorList>
    </citation>
    <scope>NUCLEOTIDE SEQUENCE [LARGE SCALE GENOMIC DNA]</scope>
    <source>
        <strain evidence="12 13">Aroian</strain>
        <tissue evidence="12">Whole animal</tissue>
    </source>
</reference>
<dbReference type="InterPro" id="IPR001650">
    <property type="entry name" value="Helicase_C-like"/>
</dbReference>
<dbReference type="PROSITE" id="PS51195">
    <property type="entry name" value="Q_MOTIF"/>
    <property type="match status" value="1"/>
</dbReference>
<keyword evidence="5" id="KW-0067">ATP-binding</keyword>
<dbReference type="InterPro" id="IPR014001">
    <property type="entry name" value="Helicase_ATP-bd"/>
</dbReference>
<feature type="compositionally biased region" description="Basic residues" evidence="8">
    <location>
        <begin position="70"/>
        <end position="81"/>
    </location>
</feature>
<dbReference type="Gene3D" id="3.40.50.300">
    <property type="entry name" value="P-loop containing nucleotide triphosphate hydrolases"/>
    <property type="match status" value="2"/>
</dbReference>
<dbReference type="InterPro" id="IPR014014">
    <property type="entry name" value="RNA_helicase_DEAD_Q_motif"/>
</dbReference>
<evidence type="ECO:0000256" key="4">
    <source>
        <dbReference type="ARBA" id="ARBA00022806"/>
    </source>
</evidence>
<dbReference type="PANTHER" id="PTHR47959">
    <property type="entry name" value="ATP-DEPENDENT RNA HELICASE RHLE-RELATED"/>
    <property type="match status" value="1"/>
</dbReference>
<dbReference type="PROSITE" id="PS51194">
    <property type="entry name" value="HELICASE_CTER"/>
    <property type="match status" value="1"/>
</dbReference>
<dbReference type="PROSITE" id="PS51192">
    <property type="entry name" value="HELICASE_ATP_BIND_1"/>
    <property type="match status" value="1"/>
</dbReference>
<feature type="domain" description="Helicase C-terminal" evidence="10">
    <location>
        <begin position="457"/>
        <end position="602"/>
    </location>
</feature>
<evidence type="ECO:0000259" key="9">
    <source>
        <dbReference type="PROSITE" id="PS51192"/>
    </source>
</evidence>
<evidence type="ECO:0000256" key="7">
    <source>
        <dbReference type="SAM" id="Coils"/>
    </source>
</evidence>
<dbReference type="InterPro" id="IPR011545">
    <property type="entry name" value="DEAD/DEAH_box_helicase_dom"/>
</dbReference>
<dbReference type="CDD" id="cd18787">
    <property type="entry name" value="SF2_C_DEAD"/>
    <property type="match status" value="1"/>
</dbReference>
<dbReference type="SUPFAM" id="SSF52540">
    <property type="entry name" value="P-loop containing nucleoside triphosphate hydrolases"/>
    <property type="match status" value="1"/>
</dbReference>
<dbReference type="Pfam" id="PF00270">
    <property type="entry name" value="DEAD"/>
    <property type="match status" value="1"/>
</dbReference>
<evidence type="ECO:0000256" key="1">
    <source>
        <dbReference type="ARBA" id="ARBA00012552"/>
    </source>
</evidence>
<organism evidence="12 13">
    <name type="scientific">Necator americanus</name>
    <name type="common">Human hookworm</name>
    <dbReference type="NCBI Taxonomy" id="51031"/>
    <lineage>
        <taxon>Eukaryota</taxon>
        <taxon>Metazoa</taxon>
        <taxon>Ecdysozoa</taxon>
        <taxon>Nematoda</taxon>
        <taxon>Chromadorea</taxon>
        <taxon>Rhabditida</taxon>
        <taxon>Rhabditina</taxon>
        <taxon>Rhabditomorpha</taxon>
        <taxon>Strongyloidea</taxon>
        <taxon>Ancylostomatidae</taxon>
        <taxon>Bunostominae</taxon>
        <taxon>Necator</taxon>
    </lineage>
</organism>
<dbReference type="EC" id="3.6.4.13" evidence="1"/>
<keyword evidence="7" id="KW-0175">Coiled coil</keyword>
<feature type="compositionally biased region" description="Basic and acidic residues" evidence="8">
    <location>
        <begin position="100"/>
        <end position="113"/>
    </location>
</feature>
<feature type="region of interest" description="Disordered" evidence="8">
    <location>
        <begin position="39"/>
        <end position="135"/>
    </location>
</feature>
<dbReference type="EMBL" id="JAVFWL010000003">
    <property type="protein sequence ID" value="KAK6739640.1"/>
    <property type="molecule type" value="Genomic_DNA"/>
</dbReference>
<sequence>MPRVISLSGRGEWKQNVVTGDFADSEFGFLGSFVEMLPEDLGSKTIKNKNKTKKHMKEEVLEDAEEPRSKKMKKRRKKAKKDKKEAETNIVEEDESGNAEEVKKPLDNEDNNRNSRTKKRKRKEDKTNDIAPGKKVKFTAQLLPLSKQAESAEILPQKNTEEAIQRIVIDDEDEEDNNNSGEKPSWDDLYLPESILQAIKDMGFRYPTEIQRHVLPFAVRDRCDVLGAAETGSGKTLAYAIPMVVRLLEFSEEPKSISSGPKALILAPTRELVVQIMKHLTILLKYTNFKAFPIVGGLAQVRQTRILREQKPEVIVATPGRLWAMMKESERSDTNSQYLADWSKLLCLVVDETDRMVEKGHFKEMQDVLQFVRKSAPEKLQTLVFSATLTYVHRERIRPGHADKKELTANQKIKELIHLTGMRPNCKIVDITKPIGTAETLVETRINCSSLLEKDTTIVYLLERYKGRSLIFTNSVDATRRMYGILKLLKLQPLMIHAKMEQKARLKNLEKFAADSRSVLLATDVAARGLDIQGIDNVIHYQVPKTAEIYIHRSGRTARASRKGLSVLIVDSKDAHLYRRLCKNLNREKDLQIFPIDRIELMKRLKTRVELASALDALAHRSKKIRLSENWFDKIICEADLEMDDVRETEQANANDEMNSIRAQELQLQAELKADLAKPLPDINDLKTLKTRYINPDVVAQYSKMKASSTNTLDALEEKLAEVEKKKKRTRKLITTHHLKAKSFKRKKRF</sequence>
<dbReference type="CDD" id="cd17946">
    <property type="entry name" value="DEADc_DDX24"/>
    <property type="match status" value="1"/>
</dbReference>
<name>A0ABR1CNM7_NECAM</name>
<dbReference type="PANTHER" id="PTHR47959:SF1">
    <property type="entry name" value="ATP-DEPENDENT RNA HELICASE DBPA"/>
    <property type="match status" value="1"/>
</dbReference>
<evidence type="ECO:0000259" key="10">
    <source>
        <dbReference type="PROSITE" id="PS51194"/>
    </source>
</evidence>
<evidence type="ECO:0000313" key="13">
    <source>
        <dbReference type="Proteomes" id="UP001303046"/>
    </source>
</evidence>
<evidence type="ECO:0000259" key="11">
    <source>
        <dbReference type="PROSITE" id="PS51195"/>
    </source>
</evidence>
<keyword evidence="4" id="KW-0347">Helicase</keyword>
<evidence type="ECO:0000256" key="2">
    <source>
        <dbReference type="ARBA" id="ARBA00022741"/>
    </source>
</evidence>
<dbReference type="InterPro" id="IPR027417">
    <property type="entry name" value="P-loop_NTPase"/>
</dbReference>
<comment type="caution">
    <text evidence="12">The sequence shown here is derived from an EMBL/GenBank/DDBJ whole genome shotgun (WGS) entry which is preliminary data.</text>
</comment>
<feature type="domain" description="Helicase ATP-binding" evidence="9">
    <location>
        <begin position="216"/>
        <end position="407"/>
    </location>
</feature>
<dbReference type="Proteomes" id="UP001303046">
    <property type="component" value="Unassembled WGS sequence"/>
</dbReference>
<keyword evidence="13" id="KW-1185">Reference proteome</keyword>
<dbReference type="Pfam" id="PF00271">
    <property type="entry name" value="Helicase_C"/>
    <property type="match status" value="1"/>
</dbReference>
<evidence type="ECO:0000256" key="5">
    <source>
        <dbReference type="ARBA" id="ARBA00022840"/>
    </source>
</evidence>
<dbReference type="InterPro" id="IPR050079">
    <property type="entry name" value="DEAD_box_RNA_helicase"/>
</dbReference>
<gene>
    <name evidence="12" type="primary">Necator_chrIII.g9016</name>
    <name evidence="12" type="ORF">RB195_008251</name>
</gene>
<protein>
    <recommendedName>
        <fullName evidence="1">RNA helicase</fullName>
        <ecNumber evidence="1">3.6.4.13</ecNumber>
    </recommendedName>
</protein>
<keyword evidence="2" id="KW-0547">Nucleotide-binding</keyword>
<dbReference type="SMART" id="SM00487">
    <property type="entry name" value="DEXDc"/>
    <property type="match status" value="1"/>
</dbReference>
<accession>A0ABR1CNM7</accession>
<evidence type="ECO:0000256" key="8">
    <source>
        <dbReference type="SAM" id="MobiDB-lite"/>
    </source>
</evidence>
<evidence type="ECO:0000313" key="12">
    <source>
        <dbReference type="EMBL" id="KAK6739640.1"/>
    </source>
</evidence>
<feature type="domain" description="DEAD-box RNA helicase Q" evidence="11">
    <location>
        <begin position="184"/>
        <end position="212"/>
    </location>
</feature>
<keyword evidence="3" id="KW-0378">Hydrolase</keyword>